<sequence>MLIVILNIPTHAHHAFGAEFDPNRPILLKGPIVRVEWVNPHTWIHVEVTADDGSKAIWMVEGGTPNTLLRRGLRRDYIQPGTVVVVDGYQSKDRTTRANARDLTFEDGRKFFMGSSGTGAPYDNDRR</sequence>
<proteinExistence type="predicted"/>
<dbReference type="AlphaFoldDB" id="A0A382QU90"/>
<protein>
    <submittedName>
        <fullName evidence="1">Uncharacterized protein</fullName>
    </submittedName>
</protein>
<dbReference type="InterPro" id="IPR046150">
    <property type="entry name" value="DUF6152"/>
</dbReference>
<reference evidence="1" key="1">
    <citation type="submission" date="2018-05" db="EMBL/GenBank/DDBJ databases">
        <authorList>
            <person name="Lanie J.A."/>
            <person name="Ng W.-L."/>
            <person name="Kazmierczak K.M."/>
            <person name="Andrzejewski T.M."/>
            <person name="Davidsen T.M."/>
            <person name="Wayne K.J."/>
            <person name="Tettelin H."/>
            <person name="Glass J.I."/>
            <person name="Rusch D."/>
            <person name="Podicherti R."/>
            <person name="Tsui H.-C.T."/>
            <person name="Winkler M.E."/>
        </authorList>
    </citation>
    <scope>NUCLEOTIDE SEQUENCE</scope>
</reference>
<name>A0A382QU90_9ZZZZ</name>
<dbReference type="Pfam" id="PF19649">
    <property type="entry name" value="DUF6152"/>
    <property type="match status" value="1"/>
</dbReference>
<organism evidence="1">
    <name type="scientific">marine metagenome</name>
    <dbReference type="NCBI Taxonomy" id="408172"/>
    <lineage>
        <taxon>unclassified sequences</taxon>
        <taxon>metagenomes</taxon>
        <taxon>ecological metagenomes</taxon>
    </lineage>
</organism>
<evidence type="ECO:0000313" key="1">
    <source>
        <dbReference type="EMBL" id="SVC88468.1"/>
    </source>
</evidence>
<dbReference type="EMBL" id="UINC01116610">
    <property type="protein sequence ID" value="SVC88468.1"/>
    <property type="molecule type" value="Genomic_DNA"/>
</dbReference>
<gene>
    <name evidence="1" type="ORF">METZ01_LOCUS341322</name>
</gene>
<accession>A0A382QU90</accession>